<dbReference type="Gene3D" id="1.10.260.40">
    <property type="entry name" value="lambda repressor-like DNA-binding domains"/>
    <property type="match status" value="1"/>
</dbReference>
<dbReference type="InterPro" id="IPR041413">
    <property type="entry name" value="MLTR_LBD"/>
</dbReference>
<dbReference type="SUPFAM" id="SSF47413">
    <property type="entry name" value="lambda repressor-like DNA-binding domains"/>
    <property type="match status" value="1"/>
</dbReference>
<name>A0ABV8TVZ8_9ACTN</name>
<dbReference type="Pfam" id="PF17765">
    <property type="entry name" value="MLTR_LBD"/>
    <property type="match status" value="1"/>
</dbReference>
<sequence length="274" mass="30811">MADQGSSDATTVDHSVDEGMELRSLLRSWRVSAARRLGRRRPLTQEEVAEKVGMSLRWYRDLERGTITRLSRRTLHLLAEALLLDHDERIVLGEHAVGSLASQSPDRCDAGASAVSEFYEILGEGLPYPAYTCDRAWNVIGHNRLMAEWFPAVEAPDANVIRWALTEPEARVQLADWEDHARVFLSMLRFSIVKYPDDANLRKLSQEILADEGHRSLWNSSGCVVDNRDGHRLRFRLSHIAAEDLSVTSRVLIPGGNRDLRHVVLAEDGDGPGR</sequence>
<dbReference type="PANTHER" id="PTHR35010:SF2">
    <property type="entry name" value="BLL4672 PROTEIN"/>
    <property type="match status" value="1"/>
</dbReference>
<dbReference type="PROSITE" id="PS50943">
    <property type="entry name" value="HTH_CROC1"/>
    <property type="match status" value="1"/>
</dbReference>
<feature type="domain" description="HTH cro/C1-type" evidence="1">
    <location>
        <begin position="43"/>
        <end position="89"/>
    </location>
</feature>
<dbReference type="EMBL" id="JBHSDK010000010">
    <property type="protein sequence ID" value="MFC4334951.1"/>
    <property type="molecule type" value="Genomic_DNA"/>
</dbReference>
<comment type="caution">
    <text evidence="2">The sequence shown here is derived from an EMBL/GenBank/DDBJ whole genome shotgun (WGS) entry which is preliminary data.</text>
</comment>
<organism evidence="2 3">
    <name type="scientific">Salininema proteolyticum</name>
    <dbReference type="NCBI Taxonomy" id="1607685"/>
    <lineage>
        <taxon>Bacteria</taxon>
        <taxon>Bacillati</taxon>
        <taxon>Actinomycetota</taxon>
        <taxon>Actinomycetes</taxon>
        <taxon>Glycomycetales</taxon>
        <taxon>Glycomycetaceae</taxon>
        <taxon>Salininema</taxon>
    </lineage>
</organism>
<reference evidence="3" key="1">
    <citation type="journal article" date="2019" name="Int. J. Syst. Evol. Microbiol.">
        <title>The Global Catalogue of Microorganisms (GCM) 10K type strain sequencing project: providing services to taxonomists for standard genome sequencing and annotation.</title>
        <authorList>
            <consortium name="The Broad Institute Genomics Platform"/>
            <consortium name="The Broad Institute Genome Sequencing Center for Infectious Disease"/>
            <person name="Wu L."/>
            <person name="Ma J."/>
        </authorList>
    </citation>
    <scope>NUCLEOTIDE SEQUENCE [LARGE SCALE GENOMIC DNA]</scope>
    <source>
        <strain evidence="3">IBRC-M 10908</strain>
    </source>
</reference>
<dbReference type="CDD" id="cd00093">
    <property type="entry name" value="HTH_XRE"/>
    <property type="match status" value="1"/>
</dbReference>
<gene>
    <name evidence="2" type="ORF">ACFPET_07055</name>
</gene>
<evidence type="ECO:0000313" key="3">
    <source>
        <dbReference type="Proteomes" id="UP001595823"/>
    </source>
</evidence>
<accession>A0ABV8TVZ8</accession>
<dbReference type="Proteomes" id="UP001595823">
    <property type="component" value="Unassembled WGS sequence"/>
</dbReference>
<dbReference type="PANTHER" id="PTHR35010">
    <property type="entry name" value="BLL4672 PROTEIN-RELATED"/>
    <property type="match status" value="1"/>
</dbReference>
<evidence type="ECO:0000259" key="1">
    <source>
        <dbReference type="PROSITE" id="PS50943"/>
    </source>
</evidence>
<dbReference type="InterPro" id="IPR010982">
    <property type="entry name" value="Lambda_DNA-bd_dom_sf"/>
</dbReference>
<dbReference type="Pfam" id="PF13560">
    <property type="entry name" value="HTH_31"/>
    <property type="match status" value="1"/>
</dbReference>
<dbReference type="SMART" id="SM00530">
    <property type="entry name" value="HTH_XRE"/>
    <property type="match status" value="1"/>
</dbReference>
<evidence type="ECO:0000313" key="2">
    <source>
        <dbReference type="EMBL" id="MFC4334951.1"/>
    </source>
</evidence>
<proteinExistence type="predicted"/>
<protein>
    <submittedName>
        <fullName evidence="2">Helix-turn-helix domain-containing protein</fullName>
    </submittedName>
</protein>
<dbReference type="InterPro" id="IPR001387">
    <property type="entry name" value="Cro/C1-type_HTH"/>
</dbReference>
<keyword evidence="3" id="KW-1185">Reference proteome</keyword>
<dbReference type="Gene3D" id="3.30.450.180">
    <property type="match status" value="1"/>
</dbReference>
<dbReference type="RefSeq" id="WP_380619145.1">
    <property type="nucleotide sequence ID" value="NZ_JBHSDK010000010.1"/>
</dbReference>